<dbReference type="Gramene" id="KCW72501">
    <property type="protein sequence ID" value="KCW72501"/>
    <property type="gene ID" value="EUGRSUZ_E00964"/>
</dbReference>
<accession>A0A059C2V2</accession>
<dbReference type="InParanoid" id="A0A059C2V2"/>
<reference evidence="1" key="1">
    <citation type="submission" date="2013-07" db="EMBL/GenBank/DDBJ databases">
        <title>The genome of Eucalyptus grandis.</title>
        <authorList>
            <person name="Schmutz J."/>
            <person name="Hayes R."/>
            <person name="Myburg A."/>
            <person name="Tuskan G."/>
            <person name="Grattapaglia D."/>
            <person name="Rokhsar D.S."/>
        </authorList>
    </citation>
    <scope>NUCLEOTIDE SEQUENCE</scope>
    <source>
        <tissue evidence="1">Leaf extractions</tissue>
    </source>
</reference>
<dbReference type="AlphaFoldDB" id="A0A059C2V2"/>
<name>A0A059C2V2_EUCGR</name>
<dbReference type="EMBL" id="KK198757">
    <property type="protein sequence ID" value="KCW72501.1"/>
    <property type="molecule type" value="Genomic_DNA"/>
</dbReference>
<protein>
    <submittedName>
        <fullName evidence="1">Uncharacterized protein</fullName>
    </submittedName>
</protein>
<evidence type="ECO:0000313" key="1">
    <source>
        <dbReference type="EMBL" id="KCW72501.1"/>
    </source>
</evidence>
<proteinExistence type="predicted"/>
<gene>
    <name evidence="1" type="ORF">EUGRSUZ_E00964</name>
</gene>
<organism evidence="1">
    <name type="scientific">Eucalyptus grandis</name>
    <name type="common">Flooded gum</name>
    <dbReference type="NCBI Taxonomy" id="71139"/>
    <lineage>
        <taxon>Eukaryota</taxon>
        <taxon>Viridiplantae</taxon>
        <taxon>Streptophyta</taxon>
        <taxon>Embryophyta</taxon>
        <taxon>Tracheophyta</taxon>
        <taxon>Spermatophyta</taxon>
        <taxon>Magnoliopsida</taxon>
        <taxon>eudicotyledons</taxon>
        <taxon>Gunneridae</taxon>
        <taxon>Pentapetalae</taxon>
        <taxon>rosids</taxon>
        <taxon>malvids</taxon>
        <taxon>Myrtales</taxon>
        <taxon>Myrtaceae</taxon>
        <taxon>Myrtoideae</taxon>
        <taxon>Eucalypteae</taxon>
        <taxon>Eucalyptus</taxon>
    </lineage>
</organism>
<sequence length="123" mass="14626">MQNALLYLSSLFIYVQRNQLHKPKAPCDFRFMYPSFYSTTAFRQTSDKHYGNDRIFSPLQCSSFHDDVFQHHKRRLSFLQMPLPSSVFWRSNERRSQVTLQSSVSKVASYCESERNNRFPLTD</sequence>